<evidence type="ECO:0000313" key="2">
    <source>
        <dbReference type="Proteomes" id="UP001732700"/>
    </source>
</evidence>
<dbReference type="Proteomes" id="UP001732700">
    <property type="component" value="Unassembled WGS sequence"/>
</dbReference>
<sequence length="444" mass="48640">MAGRLLLSVAAVALALLLVSPRPTMGYPWPVCDDNGVLADSEYKASISGLAATMPKNASTSPGLFATAQAGVAPEQVWALAFCRGDATASYCSSCIAQGFKDLAFCEYKEAIIFYDSCLLTYTNVHFRAAADVHYSSYYPIRNLGNATAEPARFQRVVAALMNATATSAAFNSSTRLYASGQADFDKELPEIYTWAQCTPDMSQDSCWACLARGMALLPTFFTDGIGGRVLGIRCIIRYETQPFFNGSVSPSRCGSRRQHQRQGRHPTWCLITGRLSRRLKEFELAHKSDTLIRHFVFMEPVNYSHVGKMYSVPIIVPAIVLPILAAICLLVCFFFWRRLGPVTEEKQPYPKYSAETQDMESIDSMMIDISTLRVATGDFAESNIIGEGGFGAVYKGTLPDGEEIAVKRMSNSSTQGVEELKNELALVAKLSHKNLVRLIGGTI</sequence>
<keyword evidence="2" id="KW-1185">Reference proteome</keyword>
<proteinExistence type="predicted"/>
<evidence type="ECO:0000313" key="1">
    <source>
        <dbReference type="EnsemblPlants" id="AVESA.00010b.r2.UnG1409570.1.CDS"/>
    </source>
</evidence>
<accession>A0ACD6AR85</accession>
<reference evidence="1" key="1">
    <citation type="submission" date="2025-09" db="UniProtKB">
        <authorList>
            <consortium name="EnsemblPlants"/>
        </authorList>
    </citation>
    <scope>IDENTIFICATION</scope>
</reference>
<name>A0ACD6AR85_AVESA</name>
<dbReference type="EnsemblPlants" id="AVESA.00010b.r2.UnG1409570.1">
    <property type="protein sequence ID" value="AVESA.00010b.r2.UnG1409570.1.CDS"/>
    <property type="gene ID" value="AVESA.00010b.r2.UnG1409570"/>
</dbReference>
<protein>
    <submittedName>
        <fullName evidence="1">Uncharacterized protein</fullName>
    </submittedName>
</protein>
<organism evidence="1 2">
    <name type="scientific">Avena sativa</name>
    <name type="common">Oat</name>
    <dbReference type="NCBI Taxonomy" id="4498"/>
    <lineage>
        <taxon>Eukaryota</taxon>
        <taxon>Viridiplantae</taxon>
        <taxon>Streptophyta</taxon>
        <taxon>Embryophyta</taxon>
        <taxon>Tracheophyta</taxon>
        <taxon>Spermatophyta</taxon>
        <taxon>Magnoliopsida</taxon>
        <taxon>Liliopsida</taxon>
        <taxon>Poales</taxon>
        <taxon>Poaceae</taxon>
        <taxon>BOP clade</taxon>
        <taxon>Pooideae</taxon>
        <taxon>Poodae</taxon>
        <taxon>Poeae</taxon>
        <taxon>Poeae Chloroplast Group 1 (Aveneae type)</taxon>
        <taxon>Aveninae</taxon>
        <taxon>Avena</taxon>
    </lineage>
</organism>